<dbReference type="FunFam" id="3.40.50.300:FF:000366">
    <property type="entry name" value="GTPase, IMAP family member 2"/>
    <property type="match status" value="1"/>
</dbReference>
<dbReference type="InParanoid" id="A0A3Q1GJW9"/>
<dbReference type="InterPro" id="IPR027417">
    <property type="entry name" value="P-loop_NTPase"/>
</dbReference>
<protein>
    <submittedName>
        <fullName evidence="7">Uncharacterized LOC110972738</fullName>
    </submittedName>
</protein>
<dbReference type="InterPro" id="IPR043472">
    <property type="entry name" value="Macro_dom-like"/>
</dbReference>
<organism evidence="7 8">
    <name type="scientific">Acanthochromis polyacanthus</name>
    <name type="common">spiny chromis</name>
    <dbReference type="NCBI Taxonomy" id="80966"/>
    <lineage>
        <taxon>Eukaryota</taxon>
        <taxon>Metazoa</taxon>
        <taxon>Chordata</taxon>
        <taxon>Craniata</taxon>
        <taxon>Vertebrata</taxon>
        <taxon>Euteleostomi</taxon>
        <taxon>Actinopterygii</taxon>
        <taxon>Neopterygii</taxon>
        <taxon>Teleostei</taxon>
        <taxon>Neoteleostei</taxon>
        <taxon>Acanthomorphata</taxon>
        <taxon>Ovalentaria</taxon>
        <taxon>Pomacentridae</taxon>
        <taxon>Acanthochromis</taxon>
    </lineage>
</organism>
<dbReference type="Pfam" id="PF04548">
    <property type="entry name" value="AIG1"/>
    <property type="match status" value="1"/>
</dbReference>
<evidence type="ECO:0000313" key="7">
    <source>
        <dbReference type="Ensembl" id="ENSAPOP00000029794.1"/>
    </source>
</evidence>
<keyword evidence="4" id="KW-0472">Membrane</keyword>
<dbReference type="Proteomes" id="UP000257200">
    <property type="component" value="Unplaced"/>
</dbReference>
<dbReference type="Ensembl" id="ENSAPOT00000021252.1">
    <property type="protein sequence ID" value="ENSAPOP00000029794.1"/>
    <property type="gene ID" value="ENSAPOG00000000444.1"/>
</dbReference>
<dbReference type="Gene3D" id="3.40.220.10">
    <property type="entry name" value="Leucine Aminopeptidase, subunit E, domain 1"/>
    <property type="match status" value="1"/>
</dbReference>
<dbReference type="SUPFAM" id="SSF52949">
    <property type="entry name" value="Macro domain-like"/>
    <property type="match status" value="1"/>
</dbReference>
<dbReference type="Gene3D" id="3.40.50.300">
    <property type="entry name" value="P-loop containing nucleotide triphosphate hydrolases"/>
    <property type="match status" value="1"/>
</dbReference>
<dbReference type="CDD" id="cd01852">
    <property type="entry name" value="AIG1"/>
    <property type="match status" value="1"/>
</dbReference>
<keyword evidence="4" id="KW-1133">Transmembrane helix</keyword>
<evidence type="ECO:0000256" key="4">
    <source>
        <dbReference type="SAM" id="Phobius"/>
    </source>
</evidence>
<keyword evidence="2" id="KW-0547">Nucleotide-binding</keyword>
<feature type="domain" description="Macro" evidence="5">
    <location>
        <begin position="1"/>
        <end position="212"/>
    </location>
</feature>
<dbReference type="PANTHER" id="PTHR10903:SF62">
    <property type="entry name" value="GTPASE IMAP FAMILY MEMBER 4-LIKE-RELATED"/>
    <property type="match status" value="1"/>
</dbReference>
<dbReference type="InterPro" id="IPR045058">
    <property type="entry name" value="GIMA/IAN/Toc"/>
</dbReference>
<name>A0A3Q1GJW9_9TELE</name>
<feature type="domain" description="AIG1-type G" evidence="6">
    <location>
        <begin position="229"/>
        <end position="438"/>
    </location>
</feature>
<keyword evidence="3" id="KW-0342">GTP-binding</keyword>
<evidence type="ECO:0000313" key="8">
    <source>
        <dbReference type="Proteomes" id="UP000257200"/>
    </source>
</evidence>
<dbReference type="GO" id="GO:0005525">
    <property type="term" value="F:GTP binding"/>
    <property type="evidence" value="ECO:0007669"/>
    <property type="project" value="UniProtKB-KW"/>
</dbReference>
<evidence type="ECO:0000256" key="3">
    <source>
        <dbReference type="ARBA" id="ARBA00023134"/>
    </source>
</evidence>
<evidence type="ECO:0000256" key="1">
    <source>
        <dbReference type="ARBA" id="ARBA00008535"/>
    </source>
</evidence>
<dbReference type="GeneTree" id="ENSGT01150000286992"/>
<keyword evidence="8" id="KW-1185">Reference proteome</keyword>
<proteinExistence type="inferred from homology"/>
<dbReference type="PANTHER" id="PTHR10903">
    <property type="entry name" value="GTPASE, IMAP FAMILY MEMBER-RELATED"/>
    <property type="match status" value="1"/>
</dbReference>
<evidence type="ECO:0000259" key="6">
    <source>
        <dbReference type="PROSITE" id="PS51720"/>
    </source>
</evidence>
<sequence>MSVNVGLLFNKCLGTQLQMNIMLYTFVFCFFPRKLTCLHVQTHLLFFQVDALVSPMVGYDPLSTRVGNILHKTFGSKLTARFREEAGHETLPSDAVLVEGLHGSLSNAVFFLSLAPWDDDQDGTAVEVLRAGINNILTSCEDRGFGSVAFPALGVGIALRFPHSVVAKVLLEQIDAFERDRASSTPLLVRIVIYPSDDEGIEAFESAQKALKCKELTEDIQQKAQDQASTTKRIILLGKTGSGKSHLANTIFGEKVFSVNHTPNSGTGQCQSQTKDVNDRSITLIDTPGFFDTVKPEEDLKEEIVRCITECAPGPHAFLIVLKVEKFCEHEQAVISKIRQYFSDDALNYAVIVFTHGDQLPKGTKIEEFVSQNENLSDLVKKCGGRCHVFDNKHWNNKLQNNYRSNQFQVEELLCTIDEMVAEKNGRYYTNEILQVVEEEIQKHEEHIRQKLGDLPPEEITKKAKSEVCNRLLIQLAGIGTGALLGAFCGVAAMIGGIIIAMKNRELMTILRRVPALAGAPAVAAAGGGEVALVASAAAGGVVAATGGVMGGIIGSQAAEGAATPLEAAERAYEAVLDKGKSTFKQLNFPLR</sequence>
<dbReference type="SUPFAM" id="SSF52540">
    <property type="entry name" value="P-loop containing nucleoside triphosphate hydrolases"/>
    <property type="match status" value="1"/>
</dbReference>
<comment type="similarity">
    <text evidence="1">Belongs to the TRAFAC class TrmE-Era-EngA-EngB-Septin-like GTPase superfamily. AIG1/Toc34/Toc159-like paraseptin GTPase family. IAN subfamily.</text>
</comment>
<dbReference type="InterPro" id="IPR002589">
    <property type="entry name" value="Macro_dom"/>
</dbReference>
<dbReference type="Pfam" id="PF01661">
    <property type="entry name" value="Macro"/>
    <property type="match status" value="1"/>
</dbReference>
<reference evidence="7" key="2">
    <citation type="submission" date="2025-09" db="UniProtKB">
        <authorList>
            <consortium name="Ensembl"/>
        </authorList>
    </citation>
    <scope>IDENTIFICATION</scope>
</reference>
<dbReference type="InterPro" id="IPR006703">
    <property type="entry name" value="G_AIG1"/>
</dbReference>
<evidence type="ECO:0000256" key="2">
    <source>
        <dbReference type="ARBA" id="ARBA00022741"/>
    </source>
</evidence>
<accession>A0A3Q1GJW9</accession>
<dbReference type="PROSITE" id="PS51154">
    <property type="entry name" value="MACRO"/>
    <property type="match status" value="1"/>
</dbReference>
<dbReference type="STRING" id="80966.ENSAPOP00000029794"/>
<dbReference type="PROSITE" id="PS51720">
    <property type="entry name" value="G_AIG1"/>
    <property type="match status" value="1"/>
</dbReference>
<dbReference type="AlphaFoldDB" id="A0A3Q1GJW9"/>
<keyword evidence="4" id="KW-0812">Transmembrane</keyword>
<feature type="transmembrane region" description="Helical" evidence="4">
    <location>
        <begin position="472"/>
        <end position="502"/>
    </location>
</feature>
<evidence type="ECO:0000259" key="5">
    <source>
        <dbReference type="PROSITE" id="PS51154"/>
    </source>
</evidence>
<reference evidence="7" key="1">
    <citation type="submission" date="2025-08" db="UniProtKB">
        <authorList>
            <consortium name="Ensembl"/>
        </authorList>
    </citation>
    <scope>IDENTIFICATION</scope>
</reference>